<dbReference type="OrthoDB" id="176261at2157"/>
<evidence type="ECO:0000256" key="1">
    <source>
        <dbReference type="SAM" id="MobiDB-lite"/>
    </source>
</evidence>
<sequence length="79" mass="8752">MPSAYCGECEWQCRTDGTETSEPSRAMIDHFVETGHSPVERSDAGERLADRGDERASDERTSDERTERPSASESNSGLE</sequence>
<organism evidence="2 3">
    <name type="scientific">Natrinema altunense</name>
    <dbReference type="NCBI Taxonomy" id="222984"/>
    <lineage>
        <taxon>Archaea</taxon>
        <taxon>Methanobacteriati</taxon>
        <taxon>Methanobacteriota</taxon>
        <taxon>Stenosarchaea group</taxon>
        <taxon>Halobacteria</taxon>
        <taxon>Halobacteriales</taxon>
        <taxon>Natrialbaceae</taxon>
        <taxon>Natrinema</taxon>
    </lineage>
</organism>
<dbReference type="RefSeq" id="WP_130170389.1">
    <property type="nucleotide sequence ID" value="NZ_SHMR01000001.1"/>
</dbReference>
<comment type="caution">
    <text evidence="2">The sequence shown here is derived from an EMBL/GenBank/DDBJ whole genome shotgun (WGS) entry which is preliminary data.</text>
</comment>
<feature type="region of interest" description="Disordered" evidence="1">
    <location>
        <begin position="31"/>
        <end position="79"/>
    </location>
</feature>
<dbReference type="EMBL" id="SHMR01000001">
    <property type="protein sequence ID" value="RZH69585.1"/>
    <property type="molecule type" value="Genomic_DNA"/>
</dbReference>
<dbReference type="AlphaFoldDB" id="A0A482Y612"/>
<name>A0A482Y612_9EURY</name>
<evidence type="ECO:0000313" key="3">
    <source>
        <dbReference type="Proteomes" id="UP000292704"/>
    </source>
</evidence>
<feature type="compositionally biased region" description="Basic and acidic residues" evidence="1">
    <location>
        <begin position="31"/>
        <end position="70"/>
    </location>
</feature>
<proteinExistence type="predicted"/>
<evidence type="ECO:0000313" key="2">
    <source>
        <dbReference type="EMBL" id="RZH69585.1"/>
    </source>
</evidence>
<reference evidence="2 3" key="1">
    <citation type="submission" date="2019-02" db="EMBL/GenBank/DDBJ databases">
        <title>Genome analysis provides insights into bioremediation potentialities and Haloocin production by Natrinema altunense strain 4.1R isolated from Chott Douz in Tunisian desert.</title>
        <authorList>
            <person name="Najjari A."/>
            <person name="Youssef N."/>
            <person name="Ben Dhia O."/>
            <person name="Ferjani R."/>
            <person name="El Hidri D."/>
            <person name="Ouzari H.I."/>
            <person name="Cherif A."/>
        </authorList>
    </citation>
    <scope>NUCLEOTIDE SEQUENCE [LARGE SCALE GENOMIC DNA]</scope>
    <source>
        <strain evidence="2 3">4.1R</strain>
    </source>
</reference>
<gene>
    <name evidence="2" type="ORF">ELS17_09290</name>
</gene>
<accession>A0A482Y612</accession>
<dbReference type="Proteomes" id="UP000292704">
    <property type="component" value="Unassembled WGS sequence"/>
</dbReference>
<protein>
    <submittedName>
        <fullName evidence="2">Uncharacterized protein</fullName>
    </submittedName>
</protein>